<dbReference type="Pfam" id="PF12239">
    <property type="entry name" value="DUF3605"/>
    <property type="match status" value="1"/>
</dbReference>
<gene>
    <name evidence="1" type="ORF">HMN09_00977300</name>
</gene>
<dbReference type="PANTHER" id="PTHR35020">
    <property type="entry name" value="N-ACETYLGLUCOSAMINE-INDUCED PROTEIN 1"/>
    <property type="match status" value="1"/>
</dbReference>
<dbReference type="InterPro" id="IPR022036">
    <property type="entry name" value="DUF3605"/>
</dbReference>
<name>A0A8H6SJ35_MYCCL</name>
<dbReference type="GO" id="GO:0005737">
    <property type="term" value="C:cytoplasm"/>
    <property type="evidence" value="ECO:0007669"/>
    <property type="project" value="TreeGrafter"/>
</dbReference>
<comment type="caution">
    <text evidence="1">The sequence shown here is derived from an EMBL/GenBank/DDBJ whole genome shotgun (WGS) entry which is preliminary data.</text>
</comment>
<dbReference type="OrthoDB" id="498286at2759"/>
<reference evidence="1" key="1">
    <citation type="submission" date="2020-05" db="EMBL/GenBank/DDBJ databases">
        <title>Mycena genomes resolve the evolution of fungal bioluminescence.</title>
        <authorList>
            <person name="Tsai I.J."/>
        </authorList>
    </citation>
    <scope>NUCLEOTIDE SEQUENCE</scope>
    <source>
        <strain evidence="1">110903Hualien_Pintung</strain>
    </source>
</reference>
<protein>
    <submittedName>
        <fullName evidence="1">Uncharacterized protein</fullName>
    </submittedName>
</protein>
<dbReference type="Proteomes" id="UP000613580">
    <property type="component" value="Unassembled WGS sequence"/>
</dbReference>
<sequence>MTVFASPVPLGTGPPTREELEAHYPSQFTWDQLRAYIDSGDLGLLKRHKALQRRYDLWVATMKVEHGSMVNYLLNRRLQWGRPDTLCLLGPPFPLDPADIIGATTPAAAFADLPPIPATLSPPYFSPTTPSEYLSIITNDWPYSVPSTVTHTLAWTRIPIFHPDLIDPSIQARIEQDGLWGFTGSSTPPPPLEDCLAALEDWGVTREKMIVSAKATPEEKELVKRAGAQVHAFVLAKWKPEEWETAWFVNPPVATSECSRPRTRPHFRATQVE</sequence>
<dbReference type="PANTHER" id="PTHR35020:SF2">
    <property type="entry name" value="N-ACETYLGLUCOSAMINE-INDUCED PROTEIN 1"/>
    <property type="match status" value="1"/>
</dbReference>
<dbReference type="EMBL" id="JACAZE010000014">
    <property type="protein sequence ID" value="KAF7299715.1"/>
    <property type="molecule type" value="Genomic_DNA"/>
</dbReference>
<dbReference type="GO" id="GO:0006044">
    <property type="term" value="P:N-acetylglucosamine metabolic process"/>
    <property type="evidence" value="ECO:0007669"/>
    <property type="project" value="TreeGrafter"/>
</dbReference>
<keyword evidence="2" id="KW-1185">Reference proteome</keyword>
<proteinExistence type="predicted"/>
<evidence type="ECO:0000313" key="1">
    <source>
        <dbReference type="EMBL" id="KAF7299715.1"/>
    </source>
</evidence>
<accession>A0A8H6SJ35</accession>
<evidence type="ECO:0000313" key="2">
    <source>
        <dbReference type="Proteomes" id="UP000613580"/>
    </source>
</evidence>
<dbReference type="AlphaFoldDB" id="A0A8H6SJ35"/>
<organism evidence="1 2">
    <name type="scientific">Mycena chlorophos</name>
    <name type="common">Agaric fungus</name>
    <name type="synonym">Agaricus chlorophos</name>
    <dbReference type="NCBI Taxonomy" id="658473"/>
    <lineage>
        <taxon>Eukaryota</taxon>
        <taxon>Fungi</taxon>
        <taxon>Dikarya</taxon>
        <taxon>Basidiomycota</taxon>
        <taxon>Agaricomycotina</taxon>
        <taxon>Agaricomycetes</taxon>
        <taxon>Agaricomycetidae</taxon>
        <taxon>Agaricales</taxon>
        <taxon>Marasmiineae</taxon>
        <taxon>Mycenaceae</taxon>
        <taxon>Mycena</taxon>
    </lineage>
</organism>